<keyword evidence="6" id="KW-0496">Mitochondrion</keyword>
<dbReference type="Pfam" id="PF10568">
    <property type="entry name" value="Tom37"/>
    <property type="match status" value="1"/>
</dbReference>
<dbReference type="Proteomes" id="UP001378592">
    <property type="component" value="Unassembled WGS sequence"/>
</dbReference>
<evidence type="ECO:0008006" key="12">
    <source>
        <dbReference type="Google" id="ProtNLM"/>
    </source>
</evidence>
<reference evidence="10 11" key="1">
    <citation type="submission" date="2024-03" db="EMBL/GenBank/DDBJ databases">
        <title>The genome assembly and annotation of the cricket Gryllus longicercus Weissman &amp; Gray.</title>
        <authorList>
            <person name="Szrajer S."/>
            <person name="Gray D."/>
            <person name="Ylla G."/>
        </authorList>
    </citation>
    <scope>NUCLEOTIDE SEQUENCE [LARGE SCALE GENOMIC DNA]</scope>
    <source>
        <strain evidence="10">DAG 2021-001</strain>
        <tissue evidence="10">Whole body minus gut</tissue>
    </source>
</reference>
<dbReference type="InterPro" id="IPR019564">
    <property type="entry name" value="Sam37/metaxin_N"/>
</dbReference>
<evidence type="ECO:0000313" key="10">
    <source>
        <dbReference type="EMBL" id="KAK7862975.1"/>
    </source>
</evidence>
<dbReference type="SFLD" id="SFLDG01180">
    <property type="entry name" value="SUF1"/>
    <property type="match status" value="1"/>
</dbReference>
<feature type="domain" description="Metaxin glutathione S-transferase" evidence="9">
    <location>
        <begin position="189"/>
        <end position="251"/>
    </location>
</feature>
<dbReference type="AlphaFoldDB" id="A0AAN9VDT6"/>
<dbReference type="InterPro" id="IPR036282">
    <property type="entry name" value="Glutathione-S-Trfase_C_sf"/>
</dbReference>
<dbReference type="EMBL" id="JAZDUA010000247">
    <property type="protein sequence ID" value="KAK7862975.1"/>
    <property type="molecule type" value="Genomic_DNA"/>
</dbReference>
<organism evidence="10 11">
    <name type="scientific">Gryllus longicercus</name>
    <dbReference type="NCBI Taxonomy" id="2509291"/>
    <lineage>
        <taxon>Eukaryota</taxon>
        <taxon>Metazoa</taxon>
        <taxon>Ecdysozoa</taxon>
        <taxon>Arthropoda</taxon>
        <taxon>Hexapoda</taxon>
        <taxon>Insecta</taxon>
        <taxon>Pterygota</taxon>
        <taxon>Neoptera</taxon>
        <taxon>Polyneoptera</taxon>
        <taxon>Orthoptera</taxon>
        <taxon>Ensifera</taxon>
        <taxon>Gryllidea</taxon>
        <taxon>Grylloidea</taxon>
        <taxon>Gryllidae</taxon>
        <taxon>Gryllinae</taxon>
        <taxon>Gryllus</taxon>
    </lineage>
</organism>
<evidence type="ECO:0000259" key="8">
    <source>
        <dbReference type="Pfam" id="PF10568"/>
    </source>
</evidence>
<evidence type="ECO:0000256" key="7">
    <source>
        <dbReference type="ARBA" id="ARBA00023136"/>
    </source>
</evidence>
<evidence type="ECO:0000256" key="3">
    <source>
        <dbReference type="ARBA" id="ARBA00022448"/>
    </source>
</evidence>
<dbReference type="SFLD" id="SFLDS00019">
    <property type="entry name" value="Glutathione_Transferase_(cytos"/>
    <property type="match status" value="1"/>
</dbReference>
<evidence type="ECO:0000313" key="11">
    <source>
        <dbReference type="Proteomes" id="UP001378592"/>
    </source>
</evidence>
<dbReference type="GO" id="GO:0015031">
    <property type="term" value="P:protein transport"/>
    <property type="evidence" value="ECO:0007669"/>
    <property type="project" value="UniProtKB-KW"/>
</dbReference>
<dbReference type="CDD" id="cd03211">
    <property type="entry name" value="GST_C_Metaxin2"/>
    <property type="match status" value="1"/>
</dbReference>
<proteinExistence type="inferred from homology"/>
<dbReference type="InterPro" id="IPR033468">
    <property type="entry name" value="Metaxin_GST"/>
</dbReference>
<keyword evidence="11" id="KW-1185">Reference proteome</keyword>
<evidence type="ECO:0000256" key="5">
    <source>
        <dbReference type="ARBA" id="ARBA00022927"/>
    </source>
</evidence>
<evidence type="ECO:0000256" key="2">
    <source>
        <dbReference type="ARBA" id="ARBA00009170"/>
    </source>
</evidence>
<dbReference type="InterPro" id="IPR050931">
    <property type="entry name" value="Mito_Protein_Transport_Metaxin"/>
</dbReference>
<evidence type="ECO:0000256" key="1">
    <source>
        <dbReference type="ARBA" id="ARBA00004294"/>
    </source>
</evidence>
<keyword evidence="4" id="KW-1000">Mitochondrion outer membrane</keyword>
<dbReference type="GO" id="GO:0007005">
    <property type="term" value="P:mitochondrion organization"/>
    <property type="evidence" value="ECO:0007669"/>
    <property type="project" value="TreeGrafter"/>
</dbReference>
<dbReference type="SUPFAM" id="SSF47616">
    <property type="entry name" value="GST C-terminal domain-like"/>
    <property type="match status" value="1"/>
</dbReference>
<sequence>MPSVLLTESISVELGSREPWPGDVKFFQPYLMEQILLPDNANCLAVQAFLKMCELHFTIENRWNAEYMSPSGRVPFIKCGDFLVAELDSIVAFVGAKGISLTAELTGTQKAEMRAFISLINCVLGNAEIYVTWKDDTVFNEVTKPRYGSVFPFPLNRILCWQKQKKNLKRLSMLGWGGKSLEEVYNDIESCCSALSERLGRSLFFFGEHPTELDALIFGHIFTIFTTPLPNTVFARIVRKYSNLIELCKAIERMYFERREPELVP</sequence>
<comment type="similarity">
    <text evidence="2">Belongs to the metaxin family.</text>
</comment>
<evidence type="ECO:0000256" key="6">
    <source>
        <dbReference type="ARBA" id="ARBA00023128"/>
    </source>
</evidence>
<keyword evidence="3" id="KW-0813">Transport</keyword>
<dbReference type="InterPro" id="IPR040079">
    <property type="entry name" value="Glutathione_S-Trfase"/>
</dbReference>
<dbReference type="GO" id="GO:0001401">
    <property type="term" value="C:SAM complex"/>
    <property type="evidence" value="ECO:0007669"/>
    <property type="project" value="InterPro"/>
</dbReference>
<evidence type="ECO:0000259" key="9">
    <source>
        <dbReference type="Pfam" id="PF17171"/>
    </source>
</evidence>
<feature type="domain" description="Mitochondrial outer membrane transport complex Sam37/metaxin N-terminal" evidence="8">
    <location>
        <begin position="43"/>
        <end position="164"/>
    </location>
</feature>
<keyword evidence="5" id="KW-0653">Protein transport</keyword>
<gene>
    <name evidence="10" type="ORF">R5R35_002034</name>
</gene>
<dbReference type="Pfam" id="PF17171">
    <property type="entry name" value="GST_C_6"/>
    <property type="match status" value="1"/>
</dbReference>
<comment type="subcellular location">
    <subcellularLocation>
        <location evidence="1">Mitochondrion outer membrane</location>
    </subcellularLocation>
</comment>
<evidence type="ECO:0000256" key="4">
    <source>
        <dbReference type="ARBA" id="ARBA00022787"/>
    </source>
</evidence>
<dbReference type="PANTHER" id="PTHR12289:SF38">
    <property type="entry name" value="METAXIN-2"/>
    <property type="match status" value="1"/>
</dbReference>
<accession>A0AAN9VDT6</accession>
<protein>
    <recommendedName>
        <fullName evidence="12">Metaxin</fullName>
    </recommendedName>
</protein>
<comment type="caution">
    <text evidence="10">The sequence shown here is derived from an EMBL/GenBank/DDBJ whole genome shotgun (WGS) entry which is preliminary data.</text>
</comment>
<keyword evidence="7" id="KW-0472">Membrane</keyword>
<dbReference type="PANTHER" id="PTHR12289">
    <property type="entry name" value="METAXIN RELATED"/>
    <property type="match status" value="1"/>
</dbReference>
<name>A0AAN9VDT6_9ORTH</name>